<dbReference type="SMART" id="SM01040">
    <property type="entry name" value="Bro-N"/>
    <property type="match status" value="1"/>
</dbReference>
<dbReference type="PROSITE" id="PS51750">
    <property type="entry name" value="BRO_N"/>
    <property type="match status" value="1"/>
</dbReference>
<dbReference type="Pfam" id="PF03374">
    <property type="entry name" value="ANT"/>
    <property type="match status" value="1"/>
</dbReference>
<name>A0ABT4JZN7_9LACO</name>
<dbReference type="InterPro" id="IPR005039">
    <property type="entry name" value="Ant_C"/>
</dbReference>
<dbReference type="Pfam" id="PF02498">
    <property type="entry name" value="Bro-N"/>
    <property type="match status" value="1"/>
</dbReference>
<dbReference type="InterPro" id="IPR003497">
    <property type="entry name" value="BRO_N_domain"/>
</dbReference>
<feature type="domain" description="Bro-N" evidence="1">
    <location>
        <begin position="1"/>
        <end position="105"/>
    </location>
</feature>
<accession>A0ABT4JZN7</accession>
<dbReference type="PANTHER" id="PTHR36180">
    <property type="entry name" value="DNA-BINDING PROTEIN-RELATED-RELATED"/>
    <property type="match status" value="1"/>
</dbReference>
<evidence type="ECO:0000259" key="1">
    <source>
        <dbReference type="PROSITE" id="PS51750"/>
    </source>
</evidence>
<gene>
    <name evidence="2" type="ORF">L2772_00470</name>
</gene>
<reference evidence="2 3" key="1">
    <citation type="submission" date="2022-01" db="EMBL/GenBank/DDBJ databases">
        <title>VMRC isolate genome collection.</title>
        <authorList>
            <person name="France M."/>
            <person name="Rutt L."/>
            <person name="Humphrys M."/>
            <person name="Ravel J."/>
        </authorList>
    </citation>
    <scope>NUCLEOTIDE SEQUENCE [LARGE SCALE GENOMIC DNA]</scope>
    <source>
        <strain evidence="2 3">C0172B4</strain>
    </source>
</reference>
<evidence type="ECO:0000313" key="3">
    <source>
        <dbReference type="Proteomes" id="UP001211420"/>
    </source>
</evidence>
<comment type="caution">
    <text evidence="2">The sequence shown here is derived from an EMBL/GenBank/DDBJ whole genome shotgun (WGS) entry which is preliminary data.</text>
</comment>
<dbReference type="EMBL" id="JAKHPW010000001">
    <property type="protein sequence ID" value="MCZ3621339.1"/>
    <property type="molecule type" value="Genomic_DNA"/>
</dbReference>
<dbReference type="PANTHER" id="PTHR36180:SF2">
    <property type="entry name" value="BRO FAMILY PROTEIN"/>
    <property type="match status" value="1"/>
</dbReference>
<dbReference type="Proteomes" id="UP001211420">
    <property type="component" value="Unassembled WGS sequence"/>
</dbReference>
<protein>
    <submittedName>
        <fullName evidence="2">Phage antirepressor</fullName>
    </submittedName>
</protein>
<sequence>MNDLQIFKFNGLDVRTVLIDGEPYFVGKDVTEILGYKNASKALADHVDSEDKLNNETLSSLGQRGGWLVNESGLYSLIISSKLPTAKKFKHWVTSEVLPAICKHGGYLTDEKIEEALYNPDTLIKLATQLKEEREGRLIAEQQVAELKPKASYLDEILANKELITVSVIAKDYGMSAMQFNKLLHNLKVQFKQGKSWLLYSNYQSLGWTSSSTKQVTKKDGSTMNVMNTKWTQKGRLGLYELLKRHDILPMIERAA</sequence>
<organism evidence="2 3">
    <name type="scientific">Lactobacillus mulieris</name>
    <dbReference type="NCBI Taxonomy" id="2508708"/>
    <lineage>
        <taxon>Bacteria</taxon>
        <taxon>Bacillati</taxon>
        <taxon>Bacillota</taxon>
        <taxon>Bacilli</taxon>
        <taxon>Lactobacillales</taxon>
        <taxon>Lactobacillaceae</taxon>
        <taxon>Lactobacillus</taxon>
    </lineage>
</organism>
<keyword evidence="3" id="KW-1185">Reference proteome</keyword>
<dbReference type="RefSeq" id="WP_269254323.1">
    <property type="nucleotide sequence ID" value="NZ_JAKHPU010000001.1"/>
</dbReference>
<evidence type="ECO:0000313" key="2">
    <source>
        <dbReference type="EMBL" id="MCZ3621339.1"/>
    </source>
</evidence>
<proteinExistence type="predicted"/>